<dbReference type="PRINTS" id="PR00081">
    <property type="entry name" value="GDHRDH"/>
</dbReference>
<dbReference type="InterPro" id="IPR020904">
    <property type="entry name" value="Sc_DH/Rdtase_CS"/>
</dbReference>
<organism evidence="3 4">
    <name type="scientific">Moritella marina ATCC 15381</name>
    <dbReference type="NCBI Taxonomy" id="1202962"/>
    <lineage>
        <taxon>Bacteria</taxon>
        <taxon>Pseudomonadati</taxon>
        <taxon>Pseudomonadota</taxon>
        <taxon>Gammaproteobacteria</taxon>
        <taxon>Alteromonadales</taxon>
        <taxon>Moritellaceae</taxon>
        <taxon>Moritella</taxon>
    </lineage>
</organism>
<gene>
    <name evidence="3" type="ORF">FR932_03435</name>
</gene>
<dbReference type="EMBL" id="CP044399">
    <property type="protein sequence ID" value="QFI36947.1"/>
    <property type="molecule type" value="Genomic_DNA"/>
</dbReference>
<dbReference type="PROSITE" id="PS00061">
    <property type="entry name" value="ADH_SHORT"/>
    <property type="match status" value="1"/>
</dbReference>
<reference evidence="3 4" key="1">
    <citation type="submission" date="2019-09" db="EMBL/GenBank/DDBJ databases">
        <title>Hybrid Assembly of the complete Genome of the Deep-Sea Bacterium Moritella marina from long Nanopore and Illumina reads.</title>
        <authorList>
            <person name="Magin S."/>
            <person name="Georgoulis A."/>
            <person name="Papadimitriou K."/>
            <person name="Iliakis G."/>
            <person name="Vorgias C.E."/>
        </authorList>
    </citation>
    <scope>NUCLEOTIDE SEQUENCE [LARGE SCALE GENOMIC DNA]</scope>
    <source>
        <strain evidence="3 4">MP-1</strain>
    </source>
</reference>
<dbReference type="InterPro" id="IPR002347">
    <property type="entry name" value="SDR_fam"/>
</dbReference>
<keyword evidence="2" id="KW-0560">Oxidoreductase</keyword>
<keyword evidence="4" id="KW-1185">Reference proteome</keyword>
<dbReference type="Gene3D" id="3.40.50.720">
    <property type="entry name" value="NAD(P)-binding Rossmann-like Domain"/>
    <property type="match status" value="1"/>
</dbReference>
<sequence length="239" mass="26243">MKSVLITGASSGIGKALATHYADKGYQVFAGGRNLQRLNKLSAAYDNITPLICDVTCKESIKQASLNLPPLDIMILNAGDCEYIDDAKDFDGDLFARIITTNLISVGYCLQAWLKLIKSGGKLALTSSSAAFLPLPRAEAYGASKAGLTYLAKTLSIDLKAHNIHVSVIHPGFVDTPLTQKNTFVMPQIITAEQAARYIALGLDNNKVEINFPRYFIWIMKVIRLFPFSLWQKIALRMS</sequence>
<evidence type="ECO:0000313" key="4">
    <source>
        <dbReference type="Proteomes" id="UP000327424"/>
    </source>
</evidence>
<accession>A0A5J6WG40</accession>
<dbReference type="OrthoDB" id="335726at2"/>
<name>A0A5J6WG40_MORMI</name>
<dbReference type="RefSeq" id="WP_019441002.1">
    <property type="nucleotide sequence ID" value="NZ_ALOE01000012.1"/>
</dbReference>
<proteinExistence type="inferred from homology"/>
<evidence type="ECO:0000256" key="2">
    <source>
        <dbReference type="ARBA" id="ARBA00023002"/>
    </source>
</evidence>
<dbReference type="AlphaFoldDB" id="A0A5J6WG40"/>
<comment type="similarity">
    <text evidence="1">Belongs to the short-chain dehydrogenases/reductases (SDR) family.</text>
</comment>
<dbReference type="GO" id="GO:0016491">
    <property type="term" value="F:oxidoreductase activity"/>
    <property type="evidence" value="ECO:0007669"/>
    <property type="project" value="UniProtKB-KW"/>
</dbReference>
<protein>
    <submittedName>
        <fullName evidence="3">SDR family NAD(P)-dependent oxidoreductase</fullName>
    </submittedName>
</protein>
<dbReference type="GO" id="GO:0016020">
    <property type="term" value="C:membrane"/>
    <property type="evidence" value="ECO:0007669"/>
    <property type="project" value="TreeGrafter"/>
</dbReference>
<dbReference type="SUPFAM" id="SSF51735">
    <property type="entry name" value="NAD(P)-binding Rossmann-fold domains"/>
    <property type="match status" value="1"/>
</dbReference>
<dbReference type="PANTHER" id="PTHR44196:SF1">
    <property type="entry name" value="DEHYDROGENASE_REDUCTASE SDR FAMILY MEMBER 7B"/>
    <property type="match status" value="1"/>
</dbReference>
<dbReference type="Proteomes" id="UP000327424">
    <property type="component" value="Chromosome"/>
</dbReference>
<dbReference type="Pfam" id="PF00106">
    <property type="entry name" value="adh_short"/>
    <property type="match status" value="1"/>
</dbReference>
<evidence type="ECO:0000256" key="1">
    <source>
        <dbReference type="ARBA" id="ARBA00006484"/>
    </source>
</evidence>
<dbReference type="InterPro" id="IPR036291">
    <property type="entry name" value="NAD(P)-bd_dom_sf"/>
</dbReference>
<dbReference type="PANTHER" id="PTHR44196">
    <property type="entry name" value="DEHYDROGENASE/REDUCTASE SDR FAMILY MEMBER 7B"/>
    <property type="match status" value="1"/>
</dbReference>
<dbReference type="KEGG" id="mmaa:FR932_03435"/>
<evidence type="ECO:0000313" key="3">
    <source>
        <dbReference type="EMBL" id="QFI36947.1"/>
    </source>
</evidence>